<sequence>MKHAVILIDALLLLLNITISTPLSVRSFPRNGLDHFTRTLCHFQVQIHKREKTPLGFLSDRTLENHKPCL</sequence>
<keyword evidence="1" id="KW-0732">Signal</keyword>
<evidence type="ECO:0000256" key="1">
    <source>
        <dbReference type="SAM" id="SignalP"/>
    </source>
</evidence>
<dbReference type="EMBL" id="GGFL01011448">
    <property type="protein sequence ID" value="MBW75626.1"/>
    <property type="molecule type" value="Transcribed_RNA"/>
</dbReference>
<dbReference type="AlphaFoldDB" id="A0A2M4DDK9"/>
<proteinExistence type="predicted"/>
<protein>
    <submittedName>
        <fullName evidence="2">Putative secreted protein</fullName>
    </submittedName>
</protein>
<evidence type="ECO:0000313" key="2">
    <source>
        <dbReference type="EMBL" id="MBW75626.1"/>
    </source>
</evidence>
<feature type="chain" id="PRO_5014617374" evidence="1">
    <location>
        <begin position="21"/>
        <end position="70"/>
    </location>
</feature>
<reference evidence="2" key="1">
    <citation type="submission" date="2018-01" db="EMBL/GenBank/DDBJ databases">
        <title>An insight into the sialome of Amazonian anophelines.</title>
        <authorList>
            <person name="Ribeiro J.M."/>
            <person name="Scarpassa V."/>
            <person name="Calvo E."/>
        </authorList>
    </citation>
    <scope>NUCLEOTIDE SEQUENCE</scope>
</reference>
<organism evidence="2">
    <name type="scientific">Anopheles darlingi</name>
    <name type="common">Mosquito</name>
    <dbReference type="NCBI Taxonomy" id="43151"/>
    <lineage>
        <taxon>Eukaryota</taxon>
        <taxon>Metazoa</taxon>
        <taxon>Ecdysozoa</taxon>
        <taxon>Arthropoda</taxon>
        <taxon>Hexapoda</taxon>
        <taxon>Insecta</taxon>
        <taxon>Pterygota</taxon>
        <taxon>Neoptera</taxon>
        <taxon>Endopterygota</taxon>
        <taxon>Diptera</taxon>
        <taxon>Nematocera</taxon>
        <taxon>Culicoidea</taxon>
        <taxon>Culicidae</taxon>
        <taxon>Anophelinae</taxon>
        <taxon>Anopheles</taxon>
    </lineage>
</organism>
<accession>A0A2M4DDK9</accession>
<feature type="signal peptide" evidence="1">
    <location>
        <begin position="1"/>
        <end position="20"/>
    </location>
</feature>
<name>A0A2M4DDK9_ANODA</name>